<dbReference type="eggNOG" id="COG1028">
    <property type="taxonomic scope" value="Bacteria"/>
</dbReference>
<keyword evidence="2" id="KW-0521">NADP</keyword>
<dbReference type="OrthoDB" id="7568484at2"/>
<proteinExistence type="inferred from homology"/>
<dbReference type="Proteomes" id="UP000027100">
    <property type="component" value="Unassembled WGS sequence"/>
</dbReference>
<dbReference type="SUPFAM" id="SSF51735">
    <property type="entry name" value="NAD(P)-binding Rossmann-fold domains"/>
    <property type="match status" value="1"/>
</dbReference>
<comment type="caution">
    <text evidence="4">The sequence shown here is derived from an EMBL/GenBank/DDBJ whole genome shotgun (WGS) entry which is preliminary data.</text>
</comment>
<dbReference type="InterPro" id="IPR020904">
    <property type="entry name" value="Sc_DH/Rdtase_CS"/>
</dbReference>
<name>A0A062V946_9PROT</name>
<dbReference type="STRING" id="1280954.HPO_18919"/>
<dbReference type="InterPro" id="IPR036291">
    <property type="entry name" value="NAD(P)-bd_dom_sf"/>
</dbReference>
<dbReference type="PRINTS" id="PR00081">
    <property type="entry name" value="GDHRDH"/>
</dbReference>
<evidence type="ECO:0000313" key="5">
    <source>
        <dbReference type="Proteomes" id="UP000027100"/>
    </source>
</evidence>
<dbReference type="PATRIC" id="fig|1280954.3.peg.3802"/>
<dbReference type="RefSeq" id="WP_035602603.1">
    <property type="nucleotide sequence ID" value="NZ_ARYM01000041.1"/>
</dbReference>
<accession>A0A062V946</accession>
<evidence type="ECO:0000256" key="1">
    <source>
        <dbReference type="ARBA" id="ARBA00006484"/>
    </source>
</evidence>
<keyword evidence="5" id="KW-1185">Reference proteome</keyword>
<dbReference type="PROSITE" id="PS00061">
    <property type="entry name" value="ADH_SHORT"/>
    <property type="match status" value="1"/>
</dbReference>
<gene>
    <name evidence="4" type="ORF">HPO_18919</name>
</gene>
<evidence type="ECO:0000313" key="4">
    <source>
        <dbReference type="EMBL" id="KCZ96642.1"/>
    </source>
</evidence>
<dbReference type="PANTHER" id="PTHR43391:SF14">
    <property type="entry name" value="DEHYDROGENASE_REDUCTASE SDR FAMILY PROTEIN 7-LIKE"/>
    <property type="match status" value="1"/>
</dbReference>
<dbReference type="CDD" id="cd05233">
    <property type="entry name" value="SDR_c"/>
    <property type="match status" value="1"/>
</dbReference>
<organism evidence="4 5">
    <name type="scientific">Hyphomonas polymorpha PS728</name>
    <dbReference type="NCBI Taxonomy" id="1280954"/>
    <lineage>
        <taxon>Bacteria</taxon>
        <taxon>Pseudomonadati</taxon>
        <taxon>Pseudomonadota</taxon>
        <taxon>Alphaproteobacteria</taxon>
        <taxon>Hyphomonadales</taxon>
        <taxon>Hyphomonadaceae</taxon>
        <taxon>Hyphomonas</taxon>
    </lineage>
</organism>
<dbReference type="Pfam" id="PF13561">
    <property type="entry name" value="adh_short_C2"/>
    <property type="match status" value="1"/>
</dbReference>
<reference evidence="4 5" key="1">
    <citation type="journal article" date="2014" name="Antonie Van Leeuwenhoek">
        <title>Hyphomonas beringensis sp. nov. and Hyphomonas chukchiensis sp. nov., isolated from surface seawater of the Bering Sea and Chukchi Sea.</title>
        <authorList>
            <person name="Li C."/>
            <person name="Lai Q."/>
            <person name="Li G."/>
            <person name="Dong C."/>
            <person name="Wang J."/>
            <person name="Liao Y."/>
            <person name="Shao Z."/>
        </authorList>
    </citation>
    <scope>NUCLEOTIDE SEQUENCE [LARGE SCALE GENOMIC DNA]</scope>
    <source>
        <strain evidence="4 5">PS728</strain>
    </source>
</reference>
<dbReference type="Gene3D" id="3.40.50.720">
    <property type="entry name" value="NAD(P)-binding Rossmann-like Domain"/>
    <property type="match status" value="1"/>
</dbReference>
<dbReference type="InterPro" id="IPR002347">
    <property type="entry name" value="SDR_fam"/>
</dbReference>
<evidence type="ECO:0000256" key="2">
    <source>
        <dbReference type="ARBA" id="ARBA00022857"/>
    </source>
</evidence>
<keyword evidence="3" id="KW-0560">Oxidoreductase</keyword>
<evidence type="ECO:0000256" key="3">
    <source>
        <dbReference type="ARBA" id="ARBA00023002"/>
    </source>
</evidence>
<dbReference type="EMBL" id="ARYM01000041">
    <property type="protein sequence ID" value="KCZ96642.1"/>
    <property type="molecule type" value="Genomic_DNA"/>
</dbReference>
<dbReference type="PANTHER" id="PTHR43391">
    <property type="entry name" value="RETINOL DEHYDROGENASE-RELATED"/>
    <property type="match status" value="1"/>
</dbReference>
<comment type="similarity">
    <text evidence="1">Belongs to the short-chain dehydrogenases/reductases (SDR) family.</text>
</comment>
<dbReference type="AlphaFoldDB" id="A0A062V946"/>
<protein>
    <submittedName>
        <fullName evidence="4">Short-chain dehydrogenase/reductase SDR</fullName>
    </submittedName>
</protein>
<sequence>MAGDTVVWVSGGSGGIGASLLKCQPLGNVRMINLDIADSPDFETIRFDLRDPTSWSGVQDSFNSTLASPRTARAFFLHCAYTPVGKGVLAEISAEDYTSSLFGNMVGVLMISSMFVRAVRPDQSALLMMMSSGAASSALPGYTAYAASKAAIERWAATAAAEMDLRGWGPRIMALRPGLVDTETARAASRLNPALFPLGQAMHRNLDQYAVTPDEVANQIWQSVLEREPSLLVDLGGTQRRTK</sequence>
<dbReference type="GO" id="GO:0016491">
    <property type="term" value="F:oxidoreductase activity"/>
    <property type="evidence" value="ECO:0007669"/>
    <property type="project" value="UniProtKB-KW"/>
</dbReference>